<gene>
    <name evidence="4" type="ORF">ACFSJG_02715</name>
</gene>
<dbReference type="InterPro" id="IPR024516">
    <property type="entry name" value="Mce_C"/>
</dbReference>
<evidence type="ECO:0000313" key="4">
    <source>
        <dbReference type="EMBL" id="MFD1811117.1"/>
    </source>
</evidence>
<reference evidence="5" key="1">
    <citation type="journal article" date="2019" name="Int. J. Syst. Evol. Microbiol.">
        <title>The Global Catalogue of Microorganisms (GCM) 10K type strain sequencing project: providing services to taxonomists for standard genome sequencing and annotation.</title>
        <authorList>
            <consortium name="The Broad Institute Genomics Platform"/>
            <consortium name="The Broad Institute Genome Sequencing Center for Infectious Disease"/>
            <person name="Wu L."/>
            <person name="Ma J."/>
        </authorList>
    </citation>
    <scope>NUCLEOTIDE SEQUENCE [LARGE SCALE GENOMIC DNA]</scope>
    <source>
        <strain evidence="5">DT72</strain>
    </source>
</reference>
<dbReference type="Proteomes" id="UP001597286">
    <property type="component" value="Unassembled WGS sequence"/>
</dbReference>
<dbReference type="PANTHER" id="PTHR33371:SF4">
    <property type="entry name" value="INTERMEMBRANE PHOSPHOLIPID TRANSPORT SYSTEM BINDING PROTEIN MLAD"/>
    <property type="match status" value="1"/>
</dbReference>
<dbReference type="InterPro" id="IPR005693">
    <property type="entry name" value="Mce"/>
</dbReference>
<keyword evidence="5" id="KW-1185">Reference proteome</keyword>
<evidence type="ECO:0000259" key="2">
    <source>
        <dbReference type="Pfam" id="PF02470"/>
    </source>
</evidence>
<dbReference type="InterPro" id="IPR052336">
    <property type="entry name" value="MlaD_Phospholipid_Transporter"/>
</dbReference>
<proteinExistence type="predicted"/>
<dbReference type="RefSeq" id="WP_378483672.1">
    <property type="nucleotide sequence ID" value="NZ_JBHUFB010000004.1"/>
</dbReference>
<keyword evidence="1" id="KW-1133">Transmembrane helix</keyword>
<accession>A0ABW4NY23</accession>
<name>A0ABW4NY23_9NOCA</name>
<dbReference type="PANTHER" id="PTHR33371">
    <property type="entry name" value="INTERMEMBRANE PHOSPHOLIPID TRANSPORT SYSTEM BINDING PROTEIN MLAD-RELATED"/>
    <property type="match status" value="1"/>
</dbReference>
<sequence length="399" mass="41732">MSGTTTASPGRRIGRTWLVIGVALAVLVAISYVLVPRVTSIVVSAEFTSTTGLYPGDDVRVMGVTVGRVESIEPGPEANVVRMRVERSQPIPADADAIIVSQSLVAARFVQLAPAYTGGDRLDDGALIPLSHTAVPVEWDQMTEQLDRLAAALGPEGGENTVPQDGATDGPAGELVDAMDATLDGQGADLHSTLIQLSDAMRILSDGRTDLFATVRNLQVFVSALSRSDQQIVEFNNRMATVSDVLGSNTDTIGSAITTLDAAVGDVTRFVRDNRDAVGTTGEQLSDVLANLAAQRDGIAQILHVAPTALANMSNIYQPAQNAVVSALAPNNFANPVDFICSALAAAEQVDAQRGAELCVQYLGPVLANLAVDYLPLQANPTRGVTALPGQVVQSGEPR</sequence>
<dbReference type="Pfam" id="PF11887">
    <property type="entry name" value="Mce4_CUP1"/>
    <property type="match status" value="1"/>
</dbReference>
<feature type="domain" description="Mce/MlaD" evidence="2">
    <location>
        <begin position="42"/>
        <end position="114"/>
    </location>
</feature>
<keyword evidence="1" id="KW-0812">Transmembrane</keyword>
<dbReference type="NCBIfam" id="TIGR00996">
    <property type="entry name" value="Mtu_fam_mce"/>
    <property type="match status" value="1"/>
</dbReference>
<keyword evidence="1" id="KW-0472">Membrane</keyword>
<dbReference type="InterPro" id="IPR003399">
    <property type="entry name" value="Mce/MlaD"/>
</dbReference>
<protein>
    <submittedName>
        <fullName evidence="4">MCE family protein</fullName>
    </submittedName>
</protein>
<feature type="domain" description="Mammalian cell entry C-terminal" evidence="3">
    <location>
        <begin position="177"/>
        <end position="306"/>
    </location>
</feature>
<evidence type="ECO:0000259" key="3">
    <source>
        <dbReference type="Pfam" id="PF11887"/>
    </source>
</evidence>
<evidence type="ECO:0000313" key="5">
    <source>
        <dbReference type="Proteomes" id="UP001597286"/>
    </source>
</evidence>
<feature type="transmembrane region" description="Helical" evidence="1">
    <location>
        <begin position="16"/>
        <end position="35"/>
    </location>
</feature>
<comment type="caution">
    <text evidence="4">The sequence shown here is derived from an EMBL/GenBank/DDBJ whole genome shotgun (WGS) entry which is preliminary data.</text>
</comment>
<dbReference type="EMBL" id="JBHUFB010000004">
    <property type="protein sequence ID" value="MFD1811117.1"/>
    <property type="molecule type" value="Genomic_DNA"/>
</dbReference>
<evidence type="ECO:0000256" key="1">
    <source>
        <dbReference type="SAM" id="Phobius"/>
    </source>
</evidence>
<dbReference type="Pfam" id="PF02470">
    <property type="entry name" value="MlaD"/>
    <property type="match status" value="1"/>
</dbReference>
<organism evidence="4 5">
    <name type="scientific">Rhodococcus gannanensis</name>
    <dbReference type="NCBI Taxonomy" id="1960308"/>
    <lineage>
        <taxon>Bacteria</taxon>
        <taxon>Bacillati</taxon>
        <taxon>Actinomycetota</taxon>
        <taxon>Actinomycetes</taxon>
        <taxon>Mycobacteriales</taxon>
        <taxon>Nocardiaceae</taxon>
        <taxon>Rhodococcus</taxon>
    </lineage>
</organism>